<evidence type="ECO:0000256" key="9">
    <source>
        <dbReference type="SAM" id="Phobius"/>
    </source>
</evidence>
<keyword evidence="11" id="KW-1185">Reference proteome</keyword>
<name>A0ABP8LR43_9BACT</name>
<keyword evidence="5 9" id="KW-1133">Transmembrane helix</keyword>
<keyword evidence="6" id="KW-0406">Ion transport</keyword>
<dbReference type="PANTHER" id="PTHR33281">
    <property type="entry name" value="UPF0187 PROTEIN YNEE"/>
    <property type="match status" value="1"/>
</dbReference>
<feature type="transmembrane region" description="Helical" evidence="9">
    <location>
        <begin position="56"/>
        <end position="75"/>
    </location>
</feature>
<dbReference type="EMBL" id="BAABEY010000008">
    <property type="protein sequence ID" value="GAA4433629.1"/>
    <property type="molecule type" value="Genomic_DNA"/>
</dbReference>
<evidence type="ECO:0000256" key="7">
    <source>
        <dbReference type="ARBA" id="ARBA00023136"/>
    </source>
</evidence>
<keyword evidence="4 9" id="KW-0812">Transmembrane</keyword>
<evidence type="ECO:0000256" key="2">
    <source>
        <dbReference type="ARBA" id="ARBA00022448"/>
    </source>
</evidence>
<comment type="subcellular location">
    <subcellularLocation>
        <location evidence="1">Cell membrane</location>
        <topology evidence="1">Multi-pass membrane protein</topology>
    </subcellularLocation>
</comment>
<comment type="similarity">
    <text evidence="8">Belongs to the anion channel-forming bestrophin (TC 1.A.46) family.</text>
</comment>
<feature type="transmembrane region" description="Helical" evidence="9">
    <location>
        <begin position="219"/>
        <end position="237"/>
    </location>
</feature>
<accession>A0ABP8LR43</accession>
<dbReference type="RefSeq" id="WP_345026702.1">
    <property type="nucleotide sequence ID" value="NZ_BAABEY010000008.1"/>
</dbReference>
<dbReference type="PANTHER" id="PTHR33281:SF19">
    <property type="entry name" value="VOLTAGE-DEPENDENT ANION CHANNEL-FORMING PROTEIN YNEE"/>
    <property type="match status" value="1"/>
</dbReference>
<organism evidence="10 11">
    <name type="scientific">Ravibacter arvi</name>
    <dbReference type="NCBI Taxonomy" id="2051041"/>
    <lineage>
        <taxon>Bacteria</taxon>
        <taxon>Pseudomonadati</taxon>
        <taxon>Bacteroidota</taxon>
        <taxon>Cytophagia</taxon>
        <taxon>Cytophagales</taxon>
        <taxon>Spirosomataceae</taxon>
        <taxon>Ravibacter</taxon>
    </lineage>
</organism>
<dbReference type="Proteomes" id="UP001501508">
    <property type="component" value="Unassembled WGS sequence"/>
</dbReference>
<protein>
    <submittedName>
        <fullName evidence="10">Bestrophin family ion channel</fullName>
    </submittedName>
</protein>
<reference evidence="11" key="1">
    <citation type="journal article" date="2019" name="Int. J. Syst. Evol. Microbiol.">
        <title>The Global Catalogue of Microorganisms (GCM) 10K type strain sequencing project: providing services to taxonomists for standard genome sequencing and annotation.</title>
        <authorList>
            <consortium name="The Broad Institute Genomics Platform"/>
            <consortium name="The Broad Institute Genome Sequencing Center for Infectious Disease"/>
            <person name="Wu L."/>
            <person name="Ma J."/>
        </authorList>
    </citation>
    <scope>NUCLEOTIDE SEQUENCE [LARGE SCALE GENOMIC DNA]</scope>
    <source>
        <strain evidence="11">JCM 31920</strain>
    </source>
</reference>
<evidence type="ECO:0000256" key="1">
    <source>
        <dbReference type="ARBA" id="ARBA00004651"/>
    </source>
</evidence>
<evidence type="ECO:0000313" key="10">
    <source>
        <dbReference type="EMBL" id="GAA4433629.1"/>
    </source>
</evidence>
<proteinExistence type="inferred from homology"/>
<sequence>MVDYNPKEWVKIIFSIHKADTLRKLFPLLIFVFLYTSAFAYLVLEYWDVGETADLKNLSVLHSLLGFVISLLLVFRTNTAYDRWWEGRKQWGSLVNASRNVAVKLTYLLGETHTEEKLYFQKMIGNYCVALKNHLRKTNFYHEYEHIETFPIQRIGDDSHVPNHLIGLIQQRVFELQRKGVFSAEHILILDYEFRQFTEICGACERIKNSPIPYSYSSFLKKFIIIYCFSLPVGYIFNLHYLIIPFVVFVFYVLASLEVIAEEIEDPFGADANDLPLDRMCETIKRSLREIMTPQQAS</sequence>
<dbReference type="InterPro" id="IPR044669">
    <property type="entry name" value="YneE/VCCN1/2-like"/>
</dbReference>
<keyword evidence="2" id="KW-0813">Transport</keyword>
<evidence type="ECO:0000256" key="8">
    <source>
        <dbReference type="ARBA" id="ARBA00034708"/>
    </source>
</evidence>
<keyword evidence="3" id="KW-1003">Cell membrane</keyword>
<evidence type="ECO:0000313" key="11">
    <source>
        <dbReference type="Proteomes" id="UP001501508"/>
    </source>
</evidence>
<evidence type="ECO:0000256" key="3">
    <source>
        <dbReference type="ARBA" id="ARBA00022475"/>
    </source>
</evidence>
<keyword evidence="7 9" id="KW-0472">Membrane</keyword>
<feature type="transmembrane region" description="Helical" evidence="9">
    <location>
        <begin position="25"/>
        <end position="44"/>
    </location>
</feature>
<dbReference type="Pfam" id="PF25539">
    <property type="entry name" value="Bestrophin_2"/>
    <property type="match status" value="1"/>
</dbReference>
<gene>
    <name evidence="10" type="ORF">GCM10023091_07390</name>
</gene>
<comment type="caution">
    <text evidence="10">The sequence shown here is derived from an EMBL/GenBank/DDBJ whole genome shotgun (WGS) entry which is preliminary data.</text>
</comment>
<evidence type="ECO:0000256" key="6">
    <source>
        <dbReference type="ARBA" id="ARBA00023065"/>
    </source>
</evidence>
<evidence type="ECO:0000256" key="5">
    <source>
        <dbReference type="ARBA" id="ARBA00022989"/>
    </source>
</evidence>
<evidence type="ECO:0000256" key="4">
    <source>
        <dbReference type="ARBA" id="ARBA00022692"/>
    </source>
</evidence>